<accession>A0A3B0A1G2</accession>
<dbReference type="Gene3D" id="3.90.930.12">
    <property type="entry name" value="Ribosomal protein L6, alpha-beta domain"/>
    <property type="match status" value="2"/>
</dbReference>
<keyword evidence="2 6" id="KW-0699">rRNA-binding</keyword>
<evidence type="ECO:0000259" key="9">
    <source>
        <dbReference type="Pfam" id="PF00347"/>
    </source>
</evidence>
<evidence type="ECO:0000256" key="2">
    <source>
        <dbReference type="ARBA" id="ARBA00022730"/>
    </source>
</evidence>
<protein>
    <recommendedName>
        <fullName evidence="6">Large ribosomal subunit protein uL6</fullName>
    </recommendedName>
</protein>
<keyword evidence="4 6" id="KW-0689">Ribosomal protein</keyword>
<evidence type="ECO:0000256" key="3">
    <source>
        <dbReference type="ARBA" id="ARBA00022884"/>
    </source>
</evidence>
<dbReference type="PANTHER" id="PTHR11655">
    <property type="entry name" value="60S/50S RIBOSOMAL PROTEIN L6/L9"/>
    <property type="match status" value="1"/>
</dbReference>
<dbReference type="NCBIfam" id="TIGR03654">
    <property type="entry name" value="L6_bact"/>
    <property type="match status" value="1"/>
</dbReference>
<dbReference type="PANTHER" id="PTHR11655:SF14">
    <property type="entry name" value="LARGE RIBOSOMAL SUBUNIT PROTEIN UL6M"/>
    <property type="match status" value="1"/>
</dbReference>
<evidence type="ECO:0000256" key="4">
    <source>
        <dbReference type="ARBA" id="ARBA00022980"/>
    </source>
</evidence>
<dbReference type="GO" id="GO:0003735">
    <property type="term" value="F:structural constituent of ribosome"/>
    <property type="evidence" value="ECO:0007669"/>
    <property type="project" value="UniProtKB-UniRule"/>
</dbReference>
<evidence type="ECO:0000313" key="11">
    <source>
        <dbReference type="Proteomes" id="UP000279968"/>
    </source>
</evidence>
<dbReference type="PIRSF" id="PIRSF002162">
    <property type="entry name" value="Ribosomal_L6"/>
    <property type="match status" value="1"/>
</dbReference>
<feature type="domain" description="Large ribosomal subunit protein uL6 alpha-beta" evidence="9">
    <location>
        <begin position="11"/>
        <end position="83"/>
    </location>
</feature>
<sequence>MSRIGRKSIPVPAGVDITIDGQTVKVKGPKGELSHTLAEPITIERAEDGQLTVNRPNDERKAKELHGLSRTLVANMIVGVTEGYRKSLEIAGTGYRVTAKGKDLEFALGFSHPVTVAAPEGITFTVERPTLFHVAGIDKQQVGEIAANIRKIRPPEPYKGKGIKYQGEVIRRKAGKAGKK</sequence>
<dbReference type="FunFam" id="3.90.930.12:FF:000001">
    <property type="entry name" value="50S ribosomal protein L6"/>
    <property type="match status" value="1"/>
</dbReference>
<dbReference type="GO" id="GO:0002181">
    <property type="term" value="P:cytoplasmic translation"/>
    <property type="evidence" value="ECO:0007669"/>
    <property type="project" value="TreeGrafter"/>
</dbReference>
<dbReference type="PROSITE" id="PS00525">
    <property type="entry name" value="RIBOSOMAL_L6_1"/>
    <property type="match status" value="1"/>
</dbReference>
<dbReference type="GO" id="GO:0022625">
    <property type="term" value="C:cytosolic large ribosomal subunit"/>
    <property type="evidence" value="ECO:0007669"/>
    <property type="project" value="UniProtKB-UniRule"/>
</dbReference>
<dbReference type="InterPro" id="IPR000702">
    <property type="entry name" value="Ribosomal_uL6-like"/>
</dbReference>
<evidence type="ECO:0000256" key="6">
    <source>
        <dbReference type="HAMAP-Rule" id="MF_01365"/>
    </source>
</evidence>
<keyword evidence="3 6" id="KW-0694">RNA-binding</keyword>
<dbReference type="OrthoDB" id="9805007at2"/>
<evidence type="ECO:0000313" key="10">
    <source>
        <dbReference type="EMBL" id="RKN54174.1"/>
    </source>
</evidence>
<dbReference type="FunFam" id="3.90.930.12:FF:000002">
    <property type="entry name" value="50S ribosomal protein L6"/>
    <property type="match status" value="1"/>
</dbReference>
<comment type="subunit">
    <text evidence="6">Part of the 50S ribosomal subunit.</text>
</comment>
<evidence type="ECO:0000256" key="8">
    <source>
        <dbReference type="RuleBase" id="RU003870"/>
    </source>
</evidence>
<dbReference type="SUPFAM" id="SSF56053">
    <property type="entry name" value="Ribosomal protein L6"/>
    <property type="match status" value="2"/>
</dbReference>
<feature type="domain" description="Large ribosomal subunit protein uL6 alpha-beta" evidence="9">
    <location>
        <begin position="92"/>
        <end position="165"/>
    </location>
</feature>
<comment type="caution">
    <text evidence="10">The sequence shown here is derived from an EMBL/GenBank/DDBJ whole genome shotgun (WGS) entry which is preliminary data.</text>
</comment>
<evidence type="ECO:0000256" key="7">
    <source>
        <dbReference type="RuleBase" id="RU003869"/>
    </source>
</evidence>
<dbReference type="GO" id="GO:0019843">
    <property type="term" value="F:rRNA binding"/>
    <property type="evidence" value="ECO:0007669"/>
    <property type="project" value="UniProtKB-UniRule"/>
</dbReference>
<dbReference type="EMBL" id="RBAN01000003">
    <property type="protein sequence ID" value="RKN54174.1"/>
    <property type="molecule type" value="Genomic_DNA"/>
</dbReference>
<gene>
    <name evidence="6" type="primary">rplF</name>
    <name evidence="10" type="ORF">D7193_19320</name>
</gene>
<dbReference type="Pfam" id="PF00347">
    <property type="entry name" value="Ribosomal_L6"/>
    <property type="match status" value="2"/>
</dbReference>
<evidence type="ECO:0000256" key="5">
    <source>
        <dbReference type="ARBA" id="ARBA00023274"/>
    </source>
</evidence>
<dbReference type="HAMAP" id="MF_01365_B">
    <property type="entry name" value="Ribosomal_uL6_B"/>
    <property type="match status" value="1"/>
</dbReference>
<organism evidence="10 11">
    <name type="scientific">Micromonospora costi</name>
    <dbReference type="NCBI Taxonomy" id="1530042"/>
    <lineage>
        <taxon>Bacteria</taxon>
        <taxon>Bacillati</taxon>
        <taxon>Actinomycetota</taxon>
        <taxon>Actinomycetes</taxon>
        <taxon>Micromonosporales</taxon>
        <taxon>Micromonosporaceae</taxon>
        <taxon>Micromonospora</taxon>
    </lineage>
</organism>
<proteinExistence type="inferred from homology"/>
<dbReference type="InterPro" id="IPR019906">
    <property type="entry name" value="Ribosomal_uL6_bac-type"/>
</dbReference>
<evidence type="ECO:0000256" key="1">
    <source>
        <dbReference type="ARBA" id="ARBA00009356"/>
    </source>
</evidence>
<name>A0A3B0A1G2_9ACTN</name>
<dbReference type="InterPro" id="IPR002358">
    <property type="entry name" value="Ribosomal_uL6_CS"/>
</dbReference>
<keyword evidence="5 6" id="KW-0687">Ribonucleoprotein</keyword>
<dbReference type="PRINTS" id="PR00059">
    <property type="entry name" value="RIBOSOMALL6"/>
</dbReference>
<keyword evidence="11" id="KW-1185">Reference proteome</keyword>
<reference evidence="10 11" key="1">
    <citation type="journal article" date="2015" name="Int. J. Syst. Evol. Microbiol.">
        <title>Micromonospora costi sp. nov., isolated from a leaf of Costus speciosus.</title>
        <authorList>
            <person name="Thawai C."/>
        </authorList>
    </citation>
    <scope>NUCLEOTIDE SEQUENCE [LARGE SCALE GENOMIC DNA]</scope>
    <source>
        <strain evidence="10 11">CS1-12</strain>
    </source>
</reference>
<dbReference type="RefSeq" id="WP_120780909.1">
    <property type="nucleotide sequence ID" value="NZ_JBFANS010000022.1"/>
</dbReference>
<dbReference type="Proteomes" id="UP000279968">
    <property type="component" value="Unassembled WGS sequence"/>
</dbReference>
<dbReference type="AlphaFoldDB" id="A0A3B0A1G2"/>
<comment type="function">
    <text evidence="6 8">This protein binds to the 23S rRNA, and is important in its secondary structure. It is located near the subunit interface in the base of the L7/L12 stalk, and near the tRNA binding site of the peptidyltransferase center.</text>
</comment>
<comment type="similarity">
    <text evidence="1 6 7">Belongs to the universal ribosomal protein uL6 family.</text>
</comment>
<dbReference type="InterPro" id="IPR020040">
    <property type="entry name" value="Ribosomal_uL6_a/b-dom"/>
</dbReference>
<dbReference type="InterPro" id="IPR036789">
    <property type="entry name" value="Ribosomal_uL6-like_a/b-dom_sf"/>
</dbReference>